<dbReference type="GO" id="GO:0032259">
    <property type="term" value="P:methylation"/>
    <property type="evidence" value="ECO:0007669"/>
    <property type="project" value="UniProtKB-KW"/>
</dbReference>
<dbReference type="InterPro" id="IPR029028">
    <property type="entry name" value="Alpha/beta_knot_MTases"/>
</dbReference>
<dbReference type="PANTHER" id="PTHR30027">
    <property type="entry name" value="RIBOSOMAL RNA SMALL SUBUNIT METHYLTRANSFERASE E"/>
    <property type="match status" value="1"/>
</dbReference>
<dbReference type="GO" id="GO:0008168">
    <property type="term" value="F:methyltransferase activity"/>
    <property type="evidence" value="ECO:0007669"/>
    <property type="project" value="UniProtKB-KW"/>
</dbReference>
<evidence type="ECO:0000259" key="11">
    <source>
        <dbReference type="Pfam" id="PF04452"/>
    </source>
</evidence>
<evidence type="ECO:0000256" key="3">
    <source>
        <dbReference type="ARBA" id="ARBA00022490"/>
    </source>
</evidence>
<dbReference type="InterPro" id="IPR029026">
    <property type="entry name" value="tRNA_m1G_MTases_N"/>
</dbReference>
<evidence type="ECO:0000256" key="5">
    <source>
        <dbReference type="ARBA" id="ARBA00022603"/>
    </source>
</evidence>
<dbReference type="InterPro" id="IPR046887">
    <property type="entry name" value="RsmE_PUA-like"/>
</dbReference>
<dbReference type="RefSeq" id="WP_094436176.1">
    <property type="nucleotide sequence ID" value="NZ_JADYTN010000022.1"/>
</dbReference>
<evidence type="ECO:0000256" key="7">
    <source>
        <dbReference type="ARBA" id="ARBA00022691"/>
    </source>
</evidence>
<dbReference type="Pfam" id="PF20260">
    <property type="entry name" value="PUA_4"/>
    <property type="match status" value="1"/>
</dbReference>
<dbReference type="NCBIfam" id="NF008702">
    <property type="entry name" value="PRK11713.6-1"/>
    <property type="match status" value="1"/>
</dbReference>
<comment type="catalytic activity">
    <reaction evidence="9 10">
        <text>uridine(1498) in 16S rRNA + S-adenosyl-L-methionine = N(3)-methyluridine(1498) in 16S rRNA + S-adenosyl-L-homocysteine + H(+)</text>
        <dbReference type="Rhea" id="RHEA:42920"/>
        <dbReference type="Rhea" id="RHEA-COMP:10283"/>
        <dbReference type="Rhea" id="RHEA-COMP:10284"/>
        <dbReference type="ChEBI" id="CHEBI:15378"/>
        <dbReference type="ChEBI" id="CHEBI:57856"/>
        <dbReference type="ChEBI" id="CHEBI:59789"/>
        <dbReference type="ChEBI" id="CHEBI:65315"/>
        <dbReference type="ChEBI" id="CHEBI:74502"/>
        <dbReference type="EC" id="2.1.1.193"/>
    </reaction>
</comment>
<organism evidence="13 14">
    <name type="scientific">Xylanibacter brevis</name>
    <dbReference type="NCBI Taxonomy" id="83231"/>
    <lineage>
        <taxon>Bacteria</taxon>
        <taxon>Pseudomonadati</taxon>
        <taxon>Bacteroidota</taxon>
        <taxon>Bacteroidia</taxon>
        <taxon>Bacteroidales</taxon>
        <taxon>Prevotellaceae</taxon>
        <taxon>Xylanibacter</taxon>
    </lineage>
</organism>
<feature type="domain" description="Ribosomal RNA small subunit methyltransferase E PUA-like" evidence="12">
    <location>
        <begin position="19"/>
        <end position="61"/>
    </location>
</feature>
<keyword evidence="5 10" id="KW-0489">Methyltransferase</keyword>
<evidence type="ECO:0000256" key="10">
    <source>
        <dbReference type="PIRNR" id="PIRNR015601"/>
    </source>
</evidence>
<keyword evidence="3 10" id="KW-0963">Cytoplasm</keyword>
<dbReference type="PANTHER" id="PTHR30027:SF3">
    <property type="entry name" value="16S RRNA (URACIL(1498)-N(3))-METHYLTRANSFERASE"/>
    <property type="match status" value="1"/>
</dbReference>
<dbReference type="EC" id="2.1.1.193" evidence="10"/>
<evidence type="ECO:0000313" key="13">
    <source>
        <dbReference type="EMBL" id="MCF2564363.1"/>
    </source>
</evidence>
<comment type="function">
    <text evidence="8 10">Specifically methylates the N3 position of the uracil ring of uridine 1498 (m3U1498) in 16S rRNA. Acts on the fully assembled 30S ribosomal subunit.</text>
</comment>
<dbReference type="InterPro" id="IPR015947">
    <property type="entry name" value="PUA-like_sf"/>
</dbReference>
<evidence type="ECO:0000256" key="4">
    <source>
        <dbReference type="ARBA" id="ARBA00022552"/>
    </source>
</evidence>
<dbReference type="InterPro" id="IPR046886">
    <property type="entry name" value="RsmE_MTase_dom"/>
</dbReference>
<evidence type="ECO:0000259" key="12">
    <source>
        <dbReference type="Pfam" id="PF20260"/>
    </source>
</evidence>
<dbReference type="PIRSF" id="PIRSF015601">
    <property type="entry name" value="MTase_slr0722"/>
    <property type="match status" value="1"/>
</dbReference>
<protein>
    <recommendedName>
        <fullName evidence="10">Ribosomal RNA small subunit methyltransferase E</fullName>
        <ecNumber evidence="10">2.1.1.193</ecNumber>
    </recommendedName>
</protein>
<gene>
    <name evidence="13" type="ORF">I6E12_09590</name>
</gene>
<comment type="caution">
    <text evidence="13">The sequence shown here is derived from an EMBL/GenBank/DDBJ whole genome shotgun (WGS) entry which is preliminary data.</text>
</comment>
<dbReference type="Gene3D" id="3.40.1280.10">
    <property type="match status" value="1"/>
</dbReference>
<dbReference type="EMBL" id="JADYTN010000022">
    <property type="protein sequence ID" value="MCF2564363.1"/>
    <property type="molecule type" value="Genomic_DNA"/>
</dbReference>
<keyword evidence="14" id="KW-1185">Reference proteome</keyword>
<name>A0ABS9CJ98_9BACT</name>
<feature type="domain" description="Ribosomal RNA small subunit methyltransferase E methyltransferase" evidence="11">
    <location>
        <begin position="76"/>
        <end position="233"/>
    </location>
</feature>
<evidence type="ECO:0000313" key="14">
    <source>
        <dbReference type="Proteomes" id="UP001200470"/>
    </source>
</evidence>
<dbReference type="Pfam" id="PF04452">
    <property type="entry name" value="Methyltrans_RNA"/>
    <property type="match status" value="1"/>
</dbReference>
<keyword evidence="6 10" id="KW-0808">Transferase</keyword>
<comment type="similarity">
    <text evidence="2 10">Belongs to the RNA methyltransferase RsmE family.</text>
</comment>
<proteinExistence type="inferred from homology"/>
<evidence type="ECO:0000256" key="9">
    <source>
        <dbReference type="ARBA" id="ARBA00047944"/>
    </source>
</evidence>
<evidence type="ECO:0000256" key="2">
    <source>
        <dbReference type="ARBA" id="ARBA00005528"/>
    </source>
</evidence>
<keyword evidence="7 10" id="KW-0949">S-adenosyl-L-methionine</keyword>
<keyword evidence="4 10" id="KW-0698">rRNA processing</keyword>
<evidence type="ECO:0000256" key="6">
    <source>
        <dbReference type="ARBA" id="ARBA00022679"/>
    </source>
</evidence>
<dbReference type="InterPro" id="IPR006700">
    <property type="entry name" value="RsmE"/>
</dbReference>
<dbReference type="CDD" id="cd18084">
    <property type="entry name" value="RsmE-like"/>
    <property type="match status" value="1"/>
</dbReference>
<evidence type="ECO:0000256" key="8">
    <source>
        <dbReference type="ARBA" id="ARBA00025699"/>
    </source>
</evidence>
<dbReference type="Proteomes" id="UP001200470">
    <property type="component" value="Unassembled WGS sequence"/>
</dbReference>
<comment type="subcellular location">
    <subcellularLocation>
        <location evidence="1 10">Cytoplasm</location>
    </subcellularLocation>
</comment>
<dbReference type="Gene3D" id="2.40.240.20">
    <property type="entry name" value="Hypothetical PUA domain-like, domain 1"/>
    <property type="match status" value="1"/>
</dbReference>
<dbReference type="SUPFAM" id="SSF88697">
    <property type="entry name" value="PUA domain-like"/>
    <property type="match status" value="1"/>
</dbReference>
<dbReference type="NCBIfam" id="TIGR00046">
    <property type="entry name" value="RsmE family RNA methyltransferase"/>
    <property type="match status" value="1"/>
</dbReference>
<accession>A0ABS9CJ98</accession>
<reference evidence="13 14" key="1">
    <citation type="submission" date="2020-12" db="EMBL/GenBank/DDBJ databases">
        <title>Whole genome sequences of gut porcine anaerobes.</title>
        <authorList>
            <person name="Kubasova T."/>
            <person name="Jahodarova E."/>
            <person name="Rychlik I."/>
        </authorList>
    </citation>
    <scope>NUCLEOTIDE SEQUENCE [LARGE SCALE GENOMIC DNA]</scope>
    <source>
        <strain evidence="13 14">An925</strain>
    </source>
</reference>
<sequence>MKEVRYFYVPKAGECDALPSEEAQHAVRVLRLQPGDEMMLMDGEGTFYKAEVSVASNHHCLYRILETLPQQRPWSGRIHLAIAPTKMLDRMEWLLEKAVEVGVDDISFLDCRFSERRQIKLPRMEKIVISAMKQSRKAWKTNLDEMQSFSQFVAAERPGDKFIAHCYEEVERTYLFDELKHLPADTPVTILVGPEGDFSIEEVRQAISQGYKSVHLGKSRLRTETAGLSAVMMAQLCKPYKTD</sequence>
<dbReference type="SUPFAM" id="SSF75217">
    <property type="entry name" value="alpha/beta knot"/>
    <property type="match status" value="1"/>
</dbReference>
<evidence type="ECO:0000256" key="1">
    <source>
        <dbReference type="ARBA" id="ARBA00004496"/>
    </source>
</evidence>